<dbReference type="EMBL" id="JACAGK010000026">
    <property type="protein sequence ID" value="MDM1048659.1"/>
    <property type="molecule type" value="Genomic_DNA"/>
</dbReference>
<evidence type="ECO:0000256" key="6">
    <source>
        <dbReference type="ARBA" id="ARBA00022777"/>
    </source>
</evidence>
<organism evidence="10 11">
    <name type="scientific">Sphingobacterium hotanense</name>
    <dbReference type="NCBI Taxonomy" id="649196"/>
    <lineage>
        <taxon>Bacteria</taxon>
        <taxon>Pseudomonadati</taxon>
        <taxon>Bacteroidota</taxon>
        <taxon>Sphingobacteriia</taxon>
        <taxon>Sphingobacteriales</taxon>
        <taxon>Sphingobacteriaceae</taxon>
        <taxon>Sphingobacterium</taxon>
    </lineage>
</organism>
<sequence>MPKNDSLKLLIDVLNHSPLATAIYDSSDLNIAFANDAMLTMWCSNRSIIGKPLSEAFPNFKEEGFSRILENVWRTGISYKAMDTPAGIVDGDVTHTRYFDFEYKALVNTDNQTYAILNTSIDVTARNRALQLLKKQEQQLSDNHDLEEITNSLAHDAKNPIAIVRLAIDTLKQDHLIDVQKREQWYDMIDQAMISLNTIIDKTVQLSEARAYAPEKTLINVADNIKFWCEDAILLYNSPNTRVETGLLLPVLGDQGGVFQIFTNIIGNAIKYSSSVQDPVVRIYSETTNKGVAYYITDNGIGIPEHEINEIYYNFQSGSNSSSYRGSGIGLFIVKRVIKRLDGQINISSKVNVGTEVRLFFPNQS</sequence>
<dbReference type="InterPro" id="IPR050351">
    <property type="entry name" value="BphY/WalK/GraS-like"/>
</dbReference>
<dbReference type="CDD" id="cd00075">
    <property type="entry name" value="HATPase"/>
    <property type="match status" value="1"/>
</dbReference>
<dbReference type="Gene3D" id="1.10.287.130">
    <property type="match status" value="1"/>
</dbReference>
<dbReference type="SUPFAM" id="SSF47384">
    <property type="entry name" value="Homodimeric domain of signal transducing histidine kinase"/>
    <property type="match status" value="1"/>
</dbReference>
<dbReference type="CDD" id="cd00082">
    <property type="entry name" value="HisKA"/>
    <property type="match status" value="1"/>
</dbReference>
<name>A0ABT7NN47_9SPHI</name>
<dbReference type="InterPro" id="IPR035965">
    <property type="entry name" value="PAS-like_dom_sf"/>
</dbReference>
<reference evidence="10" key="1">
    <citation type="submission" date="2020-06" db="EMBL/GenBank/DDBJ databases">
        <authorList>
            <person name="Dong N."/>
        </authorList>
    </citation>
    <scope>NUCLEOTIDE SEQUENCE</scope>
    <source>
        <strain evidence="10">R1692</strain>
    </source>
</reference>
<comment type="catalytic activity">
    <reaction evidence="1">
        <text>ATP + protein L-histidine = ADP + protein N-phospho-L-histidine.</text>
        <dbReference type="EC" id="2.7.13.3"/>
    </reaction>
</comment>
<comment type="caution">
    <text evidence="10">The sequence shown here is derived from an EMBL/GenBank/DDBJ whole genome shotgun (WGS) entry which is preliminary data.</text>
</comment>
<keyword evidence="7" id="KW-0067">ATP-binding</keyword>
<evidence type="ECO:0000256" key="7">
    <source>
        <dbReference type="ARBA" id="ARBA00022840"/>
    </source>
</evidence>
<evidence type="ECO:0000256" key="5">
    <source>
        <dbReference type="ARBA" id="ARBA00022741"/>
    </source>
</evidence>
<dbReference type="PANTHER" id="PTHR42878:SF7">
    <property type="entry name" value="SENSOR HISTIDINE KINASE GLRK"/>
    <property type="match status" value="1"/>
</dbReference>
<keyword evidence="5" id="KW-0547">Nucleotide-binding</keyword>
<accession>A0ABT7NN47</accession>
<proteinExistence type="predicted"/>
<feature type="domain" description="Histidine kinase" evidence="9">
    <location>
        <begin position="152"/>
        <end position="365"/>
    </location>
</feature>
<dbReference type="SMART" id="SM00387">
    <property type="entry name" value="HATPase_c"/>
    <property type="match status" value="1"/>
</dbReference>
<dbReference type="SUPFAM" id="SSF55874">
    <property type="entry name" value="ATPase domain of HSP90 chaperone/DNA topoisomerase II/histidine kinase"/>
    <property type="match status" value="1"/>
</dbReference>
<dbReference type="InterPro" id="IPR036097">
    <property type="entry name" value="HisK_dim/P_sf"/>
</dbReference>
<dbReference type="Gene3D" id="3.30.450.20">
    <property type="entry name" value="PAS domain"/>
    <property type="match status" value="1"/>
</dbReference>
<keyword evidence="6" id="KW-0418">Kinase</keyword>
<evidence type="ECO:0000313" key="11">
    <source>
        <dbReference type="Proteomes" id="UP001170954"/>
    </source>
</evidence>
<dbReference type="Pfam" id="PF02518">
    <property type="entry name" value="HATPase_c"/>
    <property type="match status" value="1"/>
</dbReference>
<dbReference type="PRINTS" id="PR00344">
    <property type="entry name" value="BCTRLSENSOR"/>
</dbReference>
<dbReference type="InterPro" id="IPR005467">
    <property type="entry name" value="His_kinase_dom"/>
</dbReference>
<dbReference type="InterPro" id="IPR013656">
    <property type="entry name" value="PAS_4"/>
</dbReference>
<evidence type="ECO:0000256" key="1">
    <source>
        <dbReference type="ARBA" id="ARBA00000085"/>
    </source>
</evidence>
<dbReference type="Gene3D" id="3.30.565.10">
    <property type="entry name" value="Histidine kinase-like ATPase, C-terminal domain"/>
    <property type="match status" value="1"/>
</dbReference>
<keyword evidence="3" id="KW-0597">Phosphoprotein</keyword>
<protein>
    <recommendedName>
        <fullName evidence="2">histidine kinase</fullName>
        <ecNumber evidence="2">2.7.13.3</ecNumber>
    </recommendedName>
</protein>
<evidence type="ECO:0000256" key="4">
    <source>
        <dbReference type="ARBA" id="ARBA00022679"/>
    </source>
</evidence>
<dbReference type="PROSITE" id="PS50109">
    <property type="entry name" value="HIS_KIN"/>
    <property type="match status" value="1"/>
</dbReference>
<dbReference type="PANTHER" id="PTHR42878">
    <property type="entry name" value="TWO-COMPONENT HISTIDINE KINASE"/>
    <property type="match status" value="1"/>
</dbReference>
<dbReference type="EC" id="2.7.13.3" evidence="2"/>
<keyword evidence="4" id="KW-0808">Transferase</keyword>
<dbReference type="Proteomes" id="UP001170954">
    <property type="component" value="Unassembled WGS sequence"/>
</dbReference>
<dbReference type="SUPFAM" id="SSF55785">
    <property type="entry name" value="PYP-like sensor domain (PAS domain)"/>
    <property type="match status" value="1"/>
</dbReference>
<dbReference type="InterPro" id="IPR036890">
    <property type="entry name" value="HATPase_C_sf"/>
</dbReference>
<dbReference type="Pfam" id="PF08448">
    <property type="entry name" value="PAS_4"/>
    <property type="match status" value="1"/>
</dbReference>
<evidence type="ECO:0000313" key="10">
    <source>
        <dbReference type="EMBL" id="MDM1048659.1"/>
    </source>
</evidence>
<keyword evidence="8" id="KW-0902">Two-component regulatory system</keyword>
<gene>
    <name evidence="10" type="ORF">HX018_10450</name>
</gene>
<evidence type="ECO:0000259" key="9">
    <source>
        <dbReference type="PROSITE" id="PS50109"/>
    </source>
</evidence>
<reference evidence="10" key="2">
    <citation type="journal article" date="2022" name="Sci. Total Environ.">
        <title>Prevalence, transmission, and molecular epidemiology of tet(X)-positive bacteria among humans, animals, and environmental niches in China: An epidemiological, and genomic-based study.</title>
        <authorList>
            <person name="Dong N."/>
            <person name="Zeng Y."/>
            <person name="Cai C."/>
            <person name="Sun C."/>
            <person name="Lu J."/>
            <person name="Liu C."/>
            <person name="Zhou H."/>
            <person name="Sun Q."/>
            <person name="Shu L."/>
            <person name="Wang H."/>
            <person name="Wang Y."/>
            <person name="Wang S."/>
            <person name="Wu C."/>
            <person name="Chan E.W."/>
            <person name="Chen G."/>
            <person name="Shen Z."/>
            <person name="Chen S."/>
            <person name="Zhang R."/>
        </authorList>
    </citation>
    <scope>NUCLEOTIDE SEQUENCE</scope>
    <source>
        <strain evidence="10">R1692</strain>
    </source>
</reference>
<evidence type="ECO:0000256" key="3">
    <source>
        <dbReference type="ARBA" id="ARBA00022553"/>
    </source>
</evidence>
<dbReference type="InterPro" id="IPR003661">
    <property type="entry name" value="HisK_dim/P_dom"/>
</dbReference>
<dbReference type="InterPro" id="IPR003594">
    <property type="entry name" value="HATPase_dom"/>
</dbReference>
<evidence type="ECO:0000256" key="2">
    <source>
        <dbReference type="ARBA" id="ARBA00012438"/>
    </source>
</evidence>
<keyword evidence="11" id="KW-1185">Reference proteome</keyword>
<dbReference type="RefSeq" id="WP_286651376.1">
    <property type="nucleotide sequence ID" value="NZ_JACAGK010000026.1"/>
</dbReference>
<dbReference type="InterPro" id="IPR004358">
    <property type="entry name" value="Sig_transdc_His_kin-like_C"/>
</dbReference>
<evidence type="ECO:0000256" key="8">
    <source>
        <dbReference type="ARBA" id="ARBA00023012"/>
    </source>
</evidence>